<dbReference type="GO" id="GO:0016829">
    <property type="term" value="F:lyase activity"/>
    <property type="evidence" value="ECO:0007669"/>
    <property type="project" value="UniProtKB-KW"/>
</dbReference>
<dbReference type="Pfam" id="PF07977">
    <property type="entry name" value="FabA"/>
    <property type="match status" value="1"/>
</dbReference>
<dbReference type="InterPro" id="IPR029069">
    <property type="entry name" value="HotDog_dom_sf"/>
</dbReference>
<reference evidence="4" key="1">
    <citation type="submission" date="2020-01" db="EMBL/GenBank/DDBJ databases">
        <title>Insect and environment-associated Actinomycetes.</title>
        <authorList>
            <person name="Currrie C."/>
            <person name="Chevrette M."/>
            <person name="Carlson C."/>
            <person name="Stubbendieck R."/>
            <person name="Wendt-Pienkowski E."/>
        </authorList>
    </citation>
    <scope>NUCLEOTIDE SEQUENCE</scope>
    <source>
        <strain evidence="4">SID505</strain>
    </source>
</reference>
<organism evidence="4">
    <name type="scientific">Streptomyces anulatus</name>
    <name type="common">Streptomyces chrysomallus</name>
    <dbReference type="NCBI Taxonomy" id="1892"/>
    <lineage>
        <taxon>Bacteria</taxon>
        <taxon>Bacillati</taxon>
        <taxon>Actinomycetota</taxon>
        <taxon>Actinomycetes</taxon>
        <taxon>Kitasatosporales</taxon>
        <taxon>Streptomycetaceae</taxon>
        <taxon>Streptomyces</taxon>
    </lineage>
</organism>
<comment type="caution">
    <text evidence="4">The sequence shown here is derived from an EMBL/GenBank/DDBJ whole genome shotgun (WGS) entry which is preliminary data.</text>
</comment>
<protein>
    <submittedName>
        <fullName evidence="4">Beta-hydroxyacyl-ACP dehydratase</fullName>
    </submittedName>
</protein>
<dbReference type="EMBL" id="JAAGMK010001028">
    <property type="protein sequence ID" value="NEB89612.1"/>
    <property type="molecule type" value="Genomic_DNA"/>
</dbReference>
<evidence type="ECO:0000256" key="1">
    <source>
        <dbReference type="ARBA" id="ARBA00009174"/>
    </source>
</evidence>
<comment type="similarity">
    <text evidence="1">Belongs to the thioester dehydratase family. FabZ subfamily.</text>
</comment>
<dbReference type="SUPFAM" id="SSF54637">
    <property type="entry name" value="Thioesterase/thiol ester dehydrase-isomerase"/>
    <property type="match status" value="1"/>
</dbReference>
<dbReference type="Gene3D" id="3.10.129.10">
    <property type="entry name" value="Hotdog Thioesterase"/>
    <property type="match status" value="1"/>
</dbReference>
<feature type="region of interest" description="Disordered" evidence="3">
    <location>
        <begin position="136"/>
        <end position="155"/>
    </location>
</feature>
<proteinExistence type="inferred from homology"/>
<dbReference type="PANTHER" id="PTHR30272">
    <property type="entry name" value="3-HYDROXYACYL-[ACYL-CARRIER-PROTEIN] DEHYDRATASE"/>
    <property type="match status" value="1"/>
</dbReference>
<accession>A0A6G3T3Q4</accession>
<dbReference type="InterPro" id="IPR013114">
    <property type="entry name" value="FabA_FabZ"/>
</dbReference>
<dbReference type="AlphaFoldDB" id="A0A6G3T3Q4"/>
<evidence type="ECO:0000313" key="4">
    <source>
        <dbReference type="EMBL" id="NEB89612.1"/>
    </source>
</evidence>
<dbReference type="PANTHER" id="PTHR30272:SF1">
    <property type="entry name" value="3-HYDROXYACYL-[ACYL-CARRIER-PROTEIN] DEHYDRATASE"/>
    <property type="match status" value="1"/>
</dbReference>
<evidence type="ECO:0000256" key="2">
    <source>
        <dbReference type="ARBA" id="ARBA00023239"/>
    </source>
</evidence>
<evidence type="ECO:0000256" key="3">
    <source>
        <dbReference type="SAM" id="MobiDB-lite"/>
    </source>
</evidence>
<keyword evidence="2" id="KW-0456">Lyase</keyword>
<sequence length="155" mass="16736">MTLVDRVLEVVPGERIVAVKAVTGNEPWYARMPEDTPAEQLAYPPGLLIESWGQAAGILADLSHEGPKGVLLLAGAADVEFHRPVLPGVLLKHRVRLVRFVRELVGFEGEILVDGEAVASIGQLTMAYRSDAVLRQSGPTGARSRPQESFADSRS</sequence>
<name>A0A6G3T3Q4_STRAQ</name>
<gene>
    <name evidence="4" type="ORF">G3I43_36480</name>
</gene>